<protein>
    <submittedName>
        <fullName evidence="2">Uncharacterized protein</fullName>
    </submittedName>
</protein>
<evidence type="ECO:0000313" key="3">
    <source>
        <dbReference type="Proteomes" id="UP000694005"/>
    </source>
</evidence>
<dbReference type="AlphaFoldDB" id="A0A8D9DE32"/>
<gene>
    <name evidence="2" type="ORF">BRAPAZ1V2_A05P04270.2</name>
</gene>
<dbReference type="Gramene" id="A05p04270.2_BraZ1">
    <property type="protein sequence ID" value="A05p04270.2_BraZ1.CDS.1"/>
    <property type="gene ID" value="A05g04270.2_BraZ1"/>
</dbReference>
<reference evidence="2 3" key="1">
    <citation type="submission" date="2021-07" db="EMBL/GenBank/DDBJ databases">
        <authorList>
            <consortium name="Genoscope - CEA"/>
            <person name="William W."/>
        </authorList>
    </citation>
    <scope>NUCLEOTIDE SEQUENCE [LARGE SCALE GENOMIC DNA]</scope>
</reference>
<evidence type="ECO:0000313" key="2">
    <source>
        <dbReference type="EMBL" id="CAG7873906.1"/>
    </source>
</evidence>
<feature type="compositionally biased region" description="Basic residues" evidence="1">
    <location>
        <begin position="1"/>
        <end position="21"/>
    </location>
</feature>
<name>A0A8D9DE32_BRACM</name>
<dbReference type="EMBL" id="LS974621">
    <property type="protein sequence ID" value="CAG7873906.1"/>
    <property type="molecule type" value="Genomic_DNA"/>
</dbReference>
<sequence>VYISKKRKTENVKRRRKRLKSCTRNINKTSWSRSYALNRSERAT</sequence>
<feature type="non-terminal residue" evidence="2">
    <location>
        <position position="1"/>
    </location>
</feature>
<organism evidence="2 3">
    <name type="scientific">Brassica campestris</name>
    <name type="common">Field mustard</name>
    <dbReference type="NCBI Taxonomy" id="3711"/>
    <lineage>
        <taxon>Eukaryota</taxon>
        <taxon>Viridiplantae</taxon>
        <taxon>Streptophyta</taxon>
        <taxon>Embryophyta</taxon>
        <taxon>Tracheophyta</taxon>
        <taxon>Spermatophyta</taxon>
        <taxon>Magnoliopsida</taxon>
        <taxon>eudicotyledons</taxon>
        <taxon>Gunneridae</taxon>
        <taxon>Pentapetalae</taxon>
        <taxon>rosids</taxon>
        <taxon>malvids</taxon>
        <taxon>Brassicales</taxon>
        <taxon>Brassicaceae</taxon>
        <taxon>Brassiceae</taxon>
        <taxon>Brassica</taxon>
    </lineage>
</organism>
<dbReference type="Proteomes" id="UP000694005">
    <property type="component" value="Chromosome A05"/>
</dbReference>
<accession>A0A8D9DE32</accession>
<feature type="region of interest" description="Disordered" evidence="1">
    <location>
        <begin position="1"/>
        <end position="25"/>
    </location>
</feature>
<evidence type="ECO:0000256" key="1">
    <source>
        <dbReference type="SAM" id="MobiDB-lite"/>
    </source>
</evidence>
<proteinExistence type="predicted"/>